<dbReference type="InterPro" id="IPR001764">
    <property type="entry name" value="Glyco_hydro_3_N"/>
</dbReference>
<organism evidence="5">
    <name type="scientific">uncultured Thermomicrobiales bacterium</name>
    <dbReference type="NCBI Taxonomy" id="1645740"/>
    <lineage>
        <taxon>Bacteria</taxon>
        <taxon>Pseudomonadati</taxon>
        <taxon>Thermomicrobiota</taxon>
        <taxon>Thermomicrobia</taxon>
        <taxon>Thermomicrobiales</taxon>
        <taxon>environmental samples</taxon>
    </lineage>
</organism>
<dbReference type="PROSITE" id="PS00775">
    <property type="entry name" value="GLYCOSYL_HYDROL_F3"/>
    <property type="match status" value="1"/>
</dbReference>
<dbReference type="SUPFAM" id="SSF51445">
    <property type="entry name" value="(Trans)glycosidases"/>
    <property type="match status" value="1"/>
</dbReference>
<keyword evidence="2 5" id="KW-0378">Hydrolase</keyword>
<dbReference type="Gene3D" id="3.40.50.1700">
    <property type="entry name" value="Glycoside hydrolase family 3 C-terminal domain"/>
    <property type="match status" value="1"/>
</dbReference>
<dbReference type="Pfam" id="PF00933">
    <property type="entry name" value="Glyco_hydro_3"/>
    <property type="match status" value="1"/>
</dbReference>
<gene>
    <name evidence="5" type="ORF">AVDCRST_MAG49-1327</name>
</gene>
<dbReference type="InterPro" id="IPR036962">
    <property type="entry name" value="Glyco_hydro_3_N_sf"/>
</dbReference>
<dbReference type="EMBL" id="CADCWG010000078">
    <property type="protein sequence ID" value="CAA9545809.1"/>
    <property type="molecule type" value="Genomic_DNA"/>
</dbReference>
<keyword evidence="3 5" id="KW-0326">Glycosidase</keyword>
<dbReference type="GO" id="GO:0005975">
    <property type="term" value="P:carbohydrate metabolic process"/>
    <property type="evidence" value="ECO:0007669"/>
    <property type="project" value="InterPro"/>
</dbReference>
<evidence type="ECO:0000259" key="4">
    <source>
        <dbReference type="Pfam" id="PF00933"/>
    </source>
</evidence>
<dbReference type="EC" id="3.2.1.52" evidence="5"/>
<feature type="domain" description="Glycoside hydrolase family 3 N-terminal" evidence="4">
    <location>
        <begin position="25"/>
        <end position="318"/>
    </location>
</feature>
<dbReference type="GO" id="GO:0009254">
    <property type="term" value="P:peptidoglycan turnover"/>
    <property type="evidence" value="ECO:0007669"/>
    <property type="project" value="TreeGrafter"/>
</dbReference>
<dbReference type="AlphaFoldDB" id="A0A6J4UBN4"/>
<protein>
    <submittedName>
        <fullName evidence="5">GH3</fullName>
        <ecNumber evidence="5">3.2.1.52</ecNumber>
    </submittedName>
</protein>
<dbReference type="InterPro" id="IPR017853">
    <property type="entry name" value="GH"/>
</dbReference>
<dbReference type="PANTHER" id="PTHR30480">
    <property type="entry name" value="BETA-HEXOSAMINIDASE-RELATED"/>
    <property type="match status" value="1"/>
</dbReference>
<dbReference type="PANTHER" id="PTHR30480:SF16">
    <property type="entry name" value="GLYCOSIDE HYDROLASE FAMILY 3 DOMAIN PROTEIN"/>
    <property type="match status" value="1"/>
</dbReference>
<dbReference type="GO" id="GO:0004563">
    <property type="term" value="F:beta-N-acetylhexosaminidase activity"/>
    <property type="evidence" value="ECO:0007669"/>
    <property type="project" value="UniProtKB-EC"/>
</dbReference>
<accession>A0A6J4UBN4</accession>
<dbReference type="InterPro" id="IPR019800">
    <property type="entry name" value="Glyco_hydro_3_AS"/>
</dbReference>
<evidence type="ECO:0000256" key="3">
    <source>
        <dbReference type="ARBA" id="ARBA00023295"/>
    </source>
</evidence>
<comment type="similarity">
    <text evidence="1">Belongs to the glycosyl hydrolase 3 family.</text>
</comment>
<reference evidence="5" key="1">
    <citation type="submission" date="2020-02" db="EMBL/GenBank/DDBJ databases">
        <authorList>
            <person name="Meier V. D."/>
        </authorList>
    </citation>
    <scope>NUCLEOTIDE SEQUENCE</scope>
    <source>
        <strain evidence="5">AVDCRST_MAG49</strain>
    </source>
</reference>
<evidence type="ECO:0000256" key="2">
    <source>
        <dbReference type="ARBA" id="ARBA00022801"/>
    </source>
</evidence>
<proteinExistence type="inferred from homology"/>
<dbReference type="InterPro" id="IPR050226">
    <property type="entry name" value="NagZ_Beta-hexosaminidase"/>
</dbReference>
<evidence type="ECO:0000256" key="1">
    <source>
        <dbReference type="ARBA" id="ARBA00005336"/>
    </source>
</evidence>
<evidence type="ECO:0000313" key="5">
    <source>
        <dbReference type="EMBL" id="CAA9545809.1"/>
    </source>
</evidence>
<sequence length="518" mass="53389">MVRAVDDLVGQSVLLRPHGPEPTPELLAALTATRAAGVVLFGDNIVSPAQLHALVTALQGHAAALGLPPLLVAIDQEGGIVSRLPPPFTVVPSPMAQAATGDPASAATCARITGAQLRAFGVNVNFAPSLDVNVDPRNPVIGTRAFGDDPALVARFGREALRGYREAGVVAVAKHFPGHGDTTVDSHLGLPTVRHDRARLDRVELAPFRAAITAGVPAIMTAHVVCPALDDRPATLARAVLSDLLRGELGFEGVVVTDALDMRAIADRHGRAGAARLAKAAGADVVLPLGPLAEQVAVVDALRVAVRDGELSGDLFAGTAGRLDALRADYRLTHALPPFAPPDPAWEGVAVEIAGRGVTVTRGRSALPLAAETRLALIDCAQPRWTLVEEASARADLLRRLVGDAFPRASGVVVGPRPTPEELAEAVALAARSEAVLLVTRDAARHPHQARLGAALADLAAPMIHAAVRGPYDAPSVPGAAATLLTYGDPPVSLLGLVAILSGRIAPTGVPPVRLDAP</sequence>
<dbReference type="Gene3D" id="3.20.20.300">
    <property type="entry name" value="Glycoside hydrolase, family 3, N-terminal domain"/>
    <property type="match status" value="1"/>
</dbReference>
<dbReference type="InterPro" id="IPR036881">
    <property type="entry name" value="Glyco_hydro_3_C_sf"/>
</dbReference>
<name>A0A6J4UBN4_9BACT</name>